<evidence type="ECO:0000256" key="7">
    <source>
        <dbReference type="RuleBase" id="RU000442"/>
    </source>
</evidence>
<dbReference type="InterPro" id="IPR017964">
    <property type="entry name" value="DNA-dir_DNA_pol_B_CS"/>
</dbReference>
<organism evidence="11 12">
    <name type="scientific">Motiliproteus coralliicola</name>
    <dbReference type="NCBI Taxonomy" id="2283196"/>
    <lineage>
        <taxon>Bacteria</taxon>
        <taxon>Pseudomonadati</taxon>
        <taxon>Pseudomonadota</taxon>
        <taxon>Gammaproteobacteria</taxon>
        <taxon>Oceanospirillales</taxon>
        <taxon>Oceanospirillaceae</taxon>
        <taxon>Motiliproteus</taxon>
    </lineage>
</organism>
<dbReference type="Gene3D" id="3.30.420.10">
    <property type="entry name" value="Ribonuclease H-like superfamily/Ribonuclease H"/>
    <property type="match status" value="1"/>
</dbReference>
<keyword evidence="2 7" id="KW-0808">Transferase</keyword>
<dbReference type="InterPro" id="IPR043502">
    <property type="entry name" value="DNA/RNA_pol_sf"/>
</dbReference>
<dbReference type="SMART" id="SM00486">
    <property type="entry name" value="POLBc"/>
    <property type="match status" value="1"/>
</dbReference>
<reference evidence="11 12" key="1">
    <citation type="submission" date="2018-07" db="EMBL/GenBank/DDBJ databases">
        <title>Motiliproteus coralliicola sp. nov., a bacterium isolated from Coral.</title>
        <authorList>
            <person name="Wang G."/>
        </authorList>
    </citation>
    <scope>NUCLEOTIDE SEQUENCE [LARGE SCALE GENOMIC DNA]</scope>
    <source>
        <strain evidence="11 12">C34</strain>
    </source>
</reference>
<dbReference type="OrthoDB" id="5807460at2"/>
<proteinExistence type="inferred from homology"/>
<keyword evidence="12" id="KW-1185">Reference proteome</keyword>
<comment type="caution">
    <text evidence="11">The sequence shown here is derived from an EMBL/GenBank/DDBJ whole genome shotgun (WGS) entry which is preliminary data.</text>
</comment>
<dbReference type="InterPro" id="IPR050240">
    <property type="entry name" value="DNA_pol_type-B"/>
</dbReference>
<dbReference type="CDD" id="cd05784">
    <property type="entry name" value="DNA_polB_II_exo"/>
    <property type="match status" value="1"/>
</dbReference>
<dbReference type="InterPro" id="IPR036397">
    <property type="entry name" value="RNaseH_sf"/>
</dbReference>
<gene>
    <name evidence="11" type="ORF">DV711_05200</name>
</gene>
<dbReference type="Gene3D" id="1.10.132.60">
    <property type="entry name" value="DNA polymerase family B, C-terminal domain"/>
    <property type="match status" value="1"/>
</dbReference>
<dbReference type="InterPro" id="IPR042087">
    <property type="entry name" value="DNA_pol_B_thumb"/>
</dbReference>
<feature type="compositionally biased region" description="Basic and acidic residues" evidence="8">
    <location>
        <begin position="758"/>
        <end position="770"/>
    </location>
</feature>
<dbReference type="GO" id="GO:0003887">
    <property type="term" value="F:DNA-directed DNA polymerase activity"/>
    <property type="evidence" value="ECO:0007669"/>
    <property type="project" value="UniProtKB-KW"/>
</dbReference>
<dbReference type="InterPro" id="IPR023211">
    <property type="entry name" value="DNA_pol_palm_dom_sf"/>
</dbReference>
<dbReference type="EC" id="2.7.7.7" evidence="7"/>
<keyword evidence="4 7" id="KW-0239">DNA-directed DNA polymerase</keyword>
<keyword evidence="3 7" id="KW-0548">Nucleotidyltransferase</keyword>
<dbReference type="InterPro" id="IPR006134">
    <property type="entry name" value="DNA-dir_DNA_pol_B_multi_dom"/>
</dbReference>
<protein>
    <recommendedName>
        <fullName evidence="7">DNA polymerase</fullName>
        <ecNumber evidence="7">2.7.7.7</ecNumber>
    </recommendedName>
</protein>
<dbReference type="GO" id="GO:0000166">
    <property type="term" value="F:nucleotide binding"/>
    <property type="evidence" value="ECO:0007669"/>
    <property type="project" value="InterPro"/>
</dbReference>
<evidence type="ECO:0000259" key="10">
    <source>
        <dbReference type="Pfam" id="PF03104"/>
    </source>
</evidence>
<evidence type="ECO:0000256" key="5">
    <source>
        <dbReference type="ARBA" id="ARBA00023125"/>
    </source>
</evidence>
<dbReference type="GO" id="GO:0008296">
    <property type="term" value="F:3'-5'-DNA exonuclease activity"/>
    <property type="evidence" value="ECO:0007669"/>
    <property type="project" value="TreeGrafter"/>
</dbReference>
<dbReference type="PRINTS" id="PR00106">
    <property type="entry name" value="DNAPOLB"/>
</dbReference>
<feature type="region of interest" description="Disordered" evidence="8">
    <location>
        <begin position="748"/>
        <end position="770"/>
    </location>
</feature>
<dbReference type="GO" id="GO:0003677">
    <property type="term" value="F:DNA binding"/>
    <property type="evidence" value="ECO:0007669"/>
    <property type="project" value="UniProtKB-KW"/>
</dbReference>
<dbReference type="CDD" id="cd05537">
    <property type="entry name" value="POLBc_Pol_II"/>
    <property type="match status" value="1"/>
</dbReference>
<dbReference type="Gene3D" id="3.90.1600.10">
    <property type="entry name" value="Palm domain of DNA polymerase"/>
    <property type="match status" value="2"/>
</dbReference>
<name>A0A369WXV3_9GAMM</name>
<dbReference type="PROSITE" id="PS00116">
    <property type="entry name" value="DNA_POLYMERASE_B"/>
    <property type="match status" value="1"/>
</dbReference>
<evidence type="ECO:0000313" key="12">
    <source>
        <dbReference type="Proteomes" id="UP000253769"/>
    </source>
</evidence>
<evidence type="ECO:0000256" key="2">
    <source>
        <dbReference type="ARBA" id="ARBA00022679"/>
    </source>
</evidence>
<dbReference type="EMBL" id="QQOH01000001">
    <property type="protein sequence ID" value="RDE25346.1"/>
    <property type="molecule type" value="Genomic_DNA"/>
</dbReference>
<dbReference type="Pfam" id="PF00136">
    <property type="entry name" value="DNA_pol_B"/>
    <property type="match status" value="1"/>
</dbReference>
<dbReference type="PANTHER" id="PTHR10322">
    <property type="entry name" value="DNA POLYMERASE CATALYTIC SUBUNIT"/>
    <property type="match status" value="1"/>
</dbReference>
<sequence length="834" mass="95169">MTHAGKNGLNPPEKRSGFVLTQQARQGRQGLDFQYWLSTDQGPVRWLVRDQEAVFFTLAEERQQVQELLRSLFSGNAAANCWRLQPLQLTDPQGRSVDGLYLNQLEALYRAREQLQRFGVTLIEDDIRPAERYLMERFICGGLQINAGQWQSAGAGSRWQQLEQASIAPCDYRPRLRVLSFDIETSMRGQELYSIGLYGVLANGRDRQTGPDKVELARVLMRGAEGSSGDEAQEPLSIHYFPSEKALLQAFMDQVREFDPDMLIGWNLIDFDLRFLRAKAEQLGLSLNLGRGGGALKWHERETGWARVSLPGRVVVDGIDCLKGATFQFESYSLEAVSQQLLGRGKKIDHVDQRGNEITRLFRHDKLALARYNLEDCRLVWQIFAKAKLLDYLIERSCLTGLMLDRVGGSAAAFDHLYLPRLHRAGRTAPPYASGEAGMSSPGGYVMDSRPGLYQDVLVLDFKSLYPSLIRSFLIDPHGLYDGLEQDAEHCVEGFNGARFSRRHPILPGLIATLWQARDQAKAEQNEPLSRAIKIIMNSFYGVLGSDQCRFFDHRLSGSITLRGHQVLMQSRDFIEGLSDDKSSYTVIYGDTDSLFVWAQQPPASVESIDPVLLGKQLVVRLNDWWRQRLQAEHGVESWLEIEFETHFQRFLMPTIRGSERGSKKRYAGMTVDQHGEPTLVFKGLESVRSDWTPLARRFQQQLYRRVFLNQPYRHWLKQQVEALLAGQCDDELVYRKRLRRPLQEYVKSQPPHVQAARIEEQQRQQRGELPKYHRSGSVSYLITVQGAQPAEYCTASIDYQHYLEKQLKPVAEAILPLVGDSFEQLVEPQQSLF</sequence>
<dbReference type="InterPro" id="IPR006172">
    <property type="entry name" value="DNA-dir_DNA_pol_B"/>
</dbReference>
<dbReference type="NCBIfam" id="NF004421">
    <property type="entry name" value="PRK05762.1-2"/>
    <property type="match status" value="1"/>
</dbReference>
<feature type="domain" description="DNA-directed DNA polymerase family B exonuclease" evidence="10">
    <location>
        <begin position="163"/>
        <end position="337"/>
    </location>
</feature>
<dbReference type="Proteomes" id="UP000253769">
    <property type="component" value="Unassembled WGS sequence"/>
</dbReference>
<dbReference type="SUPFAM" id="SSF56672">
    <property type="entry name" value="DNA/RNA polymerases"/>
    <property type="match status" value="1"/>
</dbReference>
<dbReference type="Gene3D" id="2.40.50.590">
    <property type="match status" value="1"/>
</dbReference>
<dbReference type="AlphaFoldDB" id="A0A369WXV3"/>
<dbReference type="Pfam" id="PF03104">
    <property type="entry name" value="DNA_pol_B_exo1"/>
    <property type="match status" value="1"/>
</dbReference>
<keyword evidence="5 7" id="KW-0238">DNA-binding</keyword>
<evidence type="ECO:0000313" key="11">
    <source>
        <dbReference type="EMBL" id="RDE25346.1"/>
    </source>
</evidence>
<evidence type="ECO:0000256" key="1">
    <source>
        <dbReference type="ARBA" id="ARBA00005755"/>
    </source>
</evidence>
<dbReference type="FunFam" id="3.90.1600.10:FF:000030">
    <property type="entry name" value="DNA polymerase II"/>
    <property type="match status" value="1"/>
</dbReference>
<evidence type="ECO:0000256" key="4">
    <source>
        <dbReference type="ARBA" id="ARBA00022932"/>
    </source>
</evidence>
<comment type="similarity">
    <text evidence="1 7">Belongs to the DNA polymerase type-B family.</text>
</comment>
<evidence type="ECO:0000256" key="6">
    <source>
        <dbReference type="ARBA" id="ARBA00049244"/>
    </source>
</evidence>
<dbReference type="GO" id="GO:0045004">
    <property type="term" value="P:DNA replication proofreading"/>
    <property type="evidence" value="ECO:0007669"/>
    <property type="project" value="TreeGrafter"/>
</dbReference>
<dbReference type="SUPFAM" id="SSF53098">
    <property type="entry name" value="Ribonuclease H-like"/>
    <property type="match status" value="1"/>
</dbReference>
<dbReference type="GO" id="GO:0009432">
    <property type="term" value="P:SOS response"/>
    <property type="evidence" value="ECO:0007669"/>
    <property type="project" value="TreeGrafter"/>
</dbReference>
<dbReference type="InterPro" id="IPR012337">
    <property type="entry name" value="RNaseH-like_sf"/>
</dbReference>
<comment type="catalytic activity">
    <reaction evidence="6 7">
        <text>DNA(n) + a 2'-deoxyribonucleoside 5'-triphosphate = DNA(n+1) + diphosphate</text>
        <dbReference type="Rhea" id="RHEA:22508"/>
        <dbReference type="Rhea" id="RHEA-COMP:17339"/>
        <dbReference type="Rhea" id="RHEA-COMP:17340"/>
        <dbReference type="ChEBI" id="CHEBI:33019"/>
        <dbReference type="ChEBI" id="CHEBI:61560"/>
        <dbReference type="ChEBI" id="CHEBI:173112"/>
        <dbReference type="EC" id="2.7.7.7"/>
    </reaction>
</comment>
<keyword evidence="7" id="KW-0235">DNA replication</keyword>
<dbReference type="InterPro" id="IPR006133">
    <property type="entry name" value="DNA-dir_DNA_pol_B_exonuc"/>
</dbReference>
<dbReference type="Gene3D" id="3.30.70.2250">
    <property type="match status" value="1"/>
</dbReference>
<evidence type="ECO:0000256" key="3">
    <source>
        <dbReference type="ARBA" id="ARBA00022695"/>
    </source>
</evidence>
<dbReference type="Gene3D" id="1.10.287.690">
    <property type="entry name" value="Helix hairpin bin"/>
    <property type="match status" value="1"/>
</dbReference>
<evidence type="ECO:0000256" key="8">
    <source>
        <dbReference type="SAM" id="MobiDB-lite"/>
    </source>
</evidence>
<dbReference type="Pfam" id="PF21474">
    <property type="entry name" value="DNApolII_N"/>
    <property type="match status" value="1"/>
</dbReference>
<dbReference type="Gene3D" id="6.10.140.1130">
    <property type="match status" value="1"/>
</dbReference>
<feature type="domain" description="DNA-directed DNA polymerase family B multifunctional" evidence="9">
    <location>
        <begin position="442"/>
        <end position="808"/>
    </location>
</feature>
<dbReference type="PANTHER" id="PTHR10322:SF23">
    <property type="entry name" value="DNA POLYMERASE DELTA CATALYTIC SUBUNIT"/>
    <property type="match status" value="1"/>
</dbReference>
<evidence type="ECO:0000259" key="9">
    <source>
        <dbReference type="Pfam" id="PF00136"/>
    </source>
</evidence>
<accession>A0A369WXV3</accession>